<dbReference type="GO" id="GO:0004514">
    <property type="term" value="F:nicotinate-nucleotide diphosphorylase (carboxylating) activity"/>
    <property type="evidence" value="ECO:0007669"/>
    <property type="project" value="UniProtKB-EC"/>
</dbReference>
<dbReference type="InterPro" id="IPR027277">
    <property type="entry name" value="NadC/ModD"/>
</dbReference>
<organism evidence="13 14">
    <name type="scientific">Scopulibacillus cellulosilyticus</name>
    <dbReference type="NCBI Taxonomy" id="2665665"/>
    <lineage>
        <taxon>Bacteria</taxon>
        <taxon>Bacillati</taxon>
        <taxon>Bacillota</taxon>
        <taxon>Bacilli</taxon>
        <taxon>Bacillales</taxon>
        <taxon>Sporolactobacillaceae</taxon>
        <taxon>Scopulibacillus</taxon>
    </lineage>
</organism>
<dbReference type="PANTHER" id="PTHR32179">
    <property type="entry name" value="NICOTINATE-NUCLEOTIDE PYROPHOSPHORYLASE [CARBOXYLATING]"/>
    <property type="match status" value="1"/>
</dbReference>
<evidence type="ECO:0000256" key="6">
    <source>
        <dbReference type="ARBA" id="ARBA00022676"/>
    </source>
</evidence>
<evidence type="ECO:0000259" key="12">
    <source>
        <dbReference type="Pfam" id="PF02749"/>
    </source>
</evidence>
<dbReference type="EC" id="2.4.2.19" evidence="4"/>
<evidence type="ECO:0000259" key="11">
    <source>
        <dbReference type="Pfam" id="PF01729"/>
    </source>
</evidence>
<keyword evidence="6 10" id="KW-0328">Glycosyltransferase</keyword>
<dbReference type="InterPro" id="IPR013785">
    <property type="entry name" value="Aldolase_TIM"/>
</dbReference>
<dbReference type="InterPro" id="IPR004393">
    <property type="entry name" value="NadC"/>
</dbReference>
<sequence>MNPIKLKMMLQEFFNEDIGSGDVTSLSIFEPSDVTEGVLTAKTSGVVSGVSVLREGYRLLSNDIIVEPLVGDGDFVEAGQDLAVVNGPVQSVLTGERVLLNLFQRMSGIATTTYEAVQRLNSSTTKICDTRKTTPGLRMLEKYAVKCGGGHNHRIGLYDGVMIKDNHIAFCGSIKKAVDRARQNAGHMVKIEVETESKEQVLEAVEAGADVIMFDNRKPEEIASFVDLVPDHITTEASGGIQLEDLPLYRHTGVDYISLGFLTHSYRAMDISFNLKEGVKSECY</sequence>
<dbReference type="Proteomes" id="UP001596505">
    <property type="component" value="Unassembled WGS sequence"/>
</dbReference>
<evidence type="ECO:0000256" key="8">
    <source>
        <dbReference type="ARBA" id="ARBA00033102"/>
    </source>
</evidence>
<dbReference type="InterPro" id="IPR036068">
    <property type="entry name" value="Nicotinate_pribotase-like_C"/>
</dbReference>
<dbReference type="RefSeq" id="WP_380967551.1">
    <property type="nucleotide sequence ID" value="NZ_JBHTCO010000020.1"/>
</dbReference>
<keyword evidence="14" id="KW-1185">Reference proteome</keyword>
<dbReference type="CDD" id="cd01572">
    <property type="entry name" value="QPRTase"/>
    <property type="match status" value="1"/>
</dbReference>
<dbReference type="Gene3D" id="3.90.1170.20">
    <property type="entry name" value="Quinolinate phosphoribosyl transferase, N-terminal domain"/>
    <property type="match status" value="1"/>
</dbReference>
<feature type="domain" description="Quinolinate phosphoribosyl transferase C-terminal" evidence="11">
    <location>
        <begin position="109"/>
        <end position="273"/>
    </location>
</feature>
<gene>
    <name evidence="13" type="primary">nadC</name>
    <name evidence="13" type="ORF">ACFQRG_15275</name>
</gene>
<dbReference type="NCBIfam" id="TIGR00078">
    <property type="entry name" value="nadC"/>
    <property type="match status" value="1"/>
</dbReference>
<dbReference type="SUPFAM" id="SSF51690">
    <property type="entry name" value="Nicotinate/Quinolinate PRTase C-terminal domain-like"/>
    <property type="match status" value="1"/>
</dbReference>
<evidence type="ECO:0000256" key="4">
    <source>
        <dbReference type="ARBA" id="ARBA00011944"/>
    </source>
</evidence>
<keyword evidence="5" id="KW-0662">Pyridine nucleotide biosynthesis</keyword>
<protein>
    <recommendedName>
        <fullName evidence="4">nicotinate-nucleotide diphosphorylase (carboxylating)</fullName>
        <ecNumber evidence="4">2.4.2.19</ecNumber>
    </recommendedName>
    <alternativeName>
        <fullName evidence="8">Quinolinate phosphoribosyltransferase [decarboxylating]</fullName>
    </alternativeName>
</protein>
<feature type="domain" description="Quinolinate phosphoribosyl transferase N-terminal" evidence="12">
    <location>
        <begin position="22"/>
        <end position="107"/>
    </location>
</feature>
<dbReference type="InterPro" id="IPR002638">
    <property type="entry name" value="Quinolinate_PRibosylTrfase_C"/>
</dbReference>
<dbReference type="InterPro" id="IPR037128">
    <property type="entry name" value="Quinolinate_PRibosylTase_N_sf"/>
</dbReference>
<evidence type="ECO:0000256" key="2">
    <source>
        <dbReference type="ARBA" id="ARBA00004893"/>
    </source>
</evidence>
<evidence type="ECO:0000256" key="1">
    <source>
        <dbReference type="ARBA" id="ARBA00003237"/>
    </source>
</evidence>
<dbReference type="PANTHER" id="PTHR32179:SF3">
    <property type="entry name" value="NICOTINATE-NUCLEOTIDE PYROPHOSPHORYLASE [CARBOXYLATING]"/>
    <property type="match status" value="1"/>
</dbReference>
<evidence type="ECO:0000256" key="5">
    <source>
        <dbReference type="ARBA" id="ARBA00022642"/>
    </source>
</evidence>
<comment type="function">
    <text evidence="1">Involved in the catabolism of quinolinic acid (QA).</text>
</comment>
<evidence type="ECO:0000256" key="10">
    <source>
        <dbReference type="PIRNR" id="PIRNR006250"/>
    </source>
</evidence>
<name>A0ABW2PY50_9BACL</name>
<comment type="caution">
    <text evidence="13">The sequence shown here is derived from an EMBL/GenBank/DDBJ whole genome shotgun (WGS) entry which is preliminary data.</text>
</comment>
<dbReference type="Pfam" id="PF02749">
    <property type="entry name" value="QRPTase_N"/>
    <property type="match status" value="1"/>
</dbReference>
<comment type="catalytic activity">
    <reaction evidence="9">
        <text>nicotinate beta-D-ribonucleotide + CO2 + diphosphate = quinolinate + 5-phospho-alpha-D-ribose 1-diphosphate + 2 H(+)</text>
        <dbReference type="Rhea" id="RHEA:12733"/>
        <dbReference type="ChEBI" id="CHEBI:15378"/>
        <dbReference type="ChEBI" id="CHEBI:16526"/>
        <dbReference type="ChEBI" id="CHEBI:29959"/>
        <dbReference type="ChEBI" id="CHEBI:33019"/>
        <dbReference type="ChEBI" id="CHEBI:57502"/>
        <dbReference type="ChEBI" id="CHEBI:58017"/>
        <dbReference type="EC" id="2.4.2.19"/>
    </reaction>
</comment>
<dbReference type="SUPFAM" id="SSF54675">
    <property type="entry name" value="Nicotinate/Quinolinate PRTase N-terminal domain-like"/>
    <property type="match status" value="1"/>
</dbReference>
<dbReference type="EMBL" id="JBHTCO010000020">
    <property type="protein sequence ID" value="MFC7394317.1"/>
    <property type="molecule type" value="Genomic_DNA"/>
</dbReference>
<reference evidence="14" key="1">
    <citation type="journal article" date="2019" name="Int. J. Syst. Evol. Microbiol.">
        <title>The Global Catalogue of Microorganisms (GCM) 10K type strain sequencing project: providing services to taxonomists for standard genome sequencing and annotation.</title>
        <authorList>
            <consortium name="The Broad Institute Genomics Platform"/>
            <consortium name="The Broad Institute Genome Sequencing Center for Infectious Disease"/>
            <person name="Wu L."/>
            <person name="Ma J."/>
        </authorList>
    </citation>
    <scope>NUCLEOTIDE SEQUENCE [LARGE SCALE GENOMIC DNA]</scope>
    <source>
        <strain evidence="14">CGMCC 1.16305</strain>
    </source>
</reference>
<dbReference type="InterPro" id="IPR022412">
    <property type="entry name" value="Quinolinate_PRibosylTrfase_N"/>
</dbReference>
<evidence type="ECO:0000256" key="7">
    <source>
        <dbReference type="ARBA" id="ARBA00022679"/>
    </source>
</evidence>
<dbReference type="Gene3D" id="3.20.20.70">
    <property type="entry name" value="Aldolase class I"/>
    <property type="match status" value="1"/>
</dbReference>
<keyword evidence="7 10" id="KW-0808">Transferase</keyword>
<evidence type="ECO:0000256" key="9">
    <source>
        <dbReference type="ARBA" id="ARBA00047445"/>
    </source>
</evidence>
<comment type="similarity">
    <text evidence="3 10">Belongs to the NadC/ModD family.</text>
</comment>
<evidence type="ECO:0000313" key="13">
    <source>
        <dbReference type="EMBL" id="MFC7394317.1"/>
    </source>
</evidence>
<evidence type="ECO:0000313" key="14">
    <source>
        <dbReference type="Proteomes" id="UP001596505"/>
    </source>
</evidence>
<comment type="pathway">
    <text evidence="2">Cofactor biosynthesis; NAD(+) biosynthesis; nicotinate D-ribonucleotide from quinolinate: step 1/1.</text>
</comment>
<dbReference type="Pfam" id="PF01729">
    <property type="entry name" value="QRPTase_C"/>
    <property type="match status" value="1"/>
</dbReference>
<proteinExistence type="inferred from homology"/>
<accession>A0ABW2PY50</accession>
<dbReference type="PIRSF" id="PIRSF006250">
    <property type="entry name" value="NadC_ModD"/>
    <property type="match status" value="1"/>
</dbReference>
<evidence type="ECO:0000256" key="3">
    <source>
        <dbReference type="ARBA" id="ARBA00009400"/>
    </source>
</evidence>